<dbReference type="Pfam" id="PF00622">
    <property type="entry name" value="SPRY"/>
    <property type="match status" value="1"/>
</dbReference>
<dbReference type="Pfam" id="PF13765">
    <property type="entry name" value="PRY"/>
    <property type="match status" value="1"/>
</dbReference>
<keyword evidence="3" id="KW-1185">Reference proteome</keyword>
<dbReference type="PANTHER" id="PTHR24103">
    <property type="entry name" value="E3 UBIQUITIN-PROTEIN LIGASE TRIM"/>
    <property type="match status" value="1"/>
</dbReference>
<dbReference type="SUPFAM" id="SSF49899">
    <property type="entry name" value="Concanavalin A-like lectins/glucanases"/>
    <property type="match status" value="1"/>
</dbReference>
<feature type="domain" description="B30.2/SPRY" evidence="1">
    <location>
        <begin position="4"/>
        <end position="141"/>
    </location>
</feature>
<dbReference type="InterPro" id="IPR003879">
    <property type="entry name" value="Butyrophylin_SPRY"/>
</dbReference>
<dbReference type="InterPro" id="IPR013320">
    <property type="entry name" value="ConA-like_dom_sf"/>
</dbReference>
<dbReference type="Ensembl" id="ENSOTST00005138685.1">
    <property type="protein sequence ID" value="ENSOTSP00005129684.1"/>
    <property type="gene ID" value="ENSOTSG00005058824.1"/>
</dbReference>
<accession>A0AAZ3QP08</accession>
<evidence type="ECO:0000313" key="3">
    <source>
        <dbReference type="Proteomes" id="UP000694402"/>
    </source>
</evidence>
<dbReference type="PRINTS" id="PR01407">
    <property type="entry name" value="BUTYPHLNCDUF"/>
</dbReference>
<name>A0AAZ3QP08_ONCTS</name>
<evidence type="ECO:0000259" key="1">
    <source>
        <dbReference type="PROSITE" id="PS50188"/>
    </source>
</evidence>
<dbReference type="InterPro" id="IPR001870">
    <property type="entry name" value="B30.2/SPRY"/>
</dbReference>
<dbReference type="InterPro" id="IPR043136">
    <property type="entry name" value="B30.2/SPRY_sf"/>
</dbReference>
<dbReference type="InterPro" id="IPR050143">
    <property type="entry name" value="TRIM/RBCC"/>
</dbReference>
<sequence>TLPDPQLRLHGIMCGISLCSKAPVILDPNTASSWLCLSDDLTSVSLIGPKQQLPDNPERFTKYKNVLGSKWFSSGKHSWEVELGDHPVWNLGVAKESADRKGELKASPEYGIWAILLRSGKYTNGKGKTHLLKKKPQRIRV</sequence>
<reference evidence="2" key="2">
    <citation type="submission" date="2025-08" db="UniProtKB">
        <authorList>
            <consortium name="Ensembl"/>
        </authorList>
    </citation>
    <scope>IDENTIFICATION</scope>
</reference>
<protein>
    <recommendedName>
        <fullName evidence="1">B30.2/SPRY domain-containing protein</fullName>
    </recommendedName>
</protein>
<dbReference type="SMART" id="SM00589">
    <property type="entry name" value="PRY"/>
    <property type="match status" value="1"/>
</dbReference>
<dbReference type="GeneTree" id="ENSGT00970000193390"/>
<reference evidence="3" key="1">
    <citation type="journal article" date="2018" name="PLoS ONE">
        <title>Chinook salmon (Oncorhynchus tshawytscha) genome and transcriptome.</title>
        <authorList>
            <person name="Christensen K.A."/>
            <person name="Leong J.S."/>
            <person name="Sakhrani D."/>
            <person name="Biagi C.A."/>
            <person name="Minkley D.R."/>
            <person name="Withler R.E."/>
            <person name="Rondeau E.B."/>
            <person name="Koop B.F."/>
            <person name="Devlin R.H."/>
        </authorList>
    </citation>
    <scope>NUCLEOTIDE SEQUENCE [LARGE SCALE GENOMIC DNA]</scope>
</reference>
<dbReference type="AlphaFoldDB" id="A0AAZ3QP08"/>
<evidence type="ECO:0000313" key="2">
    <source>
        <dbReference type="Ensembl" id="ENSOTSP00005129684.1"/>
    </source>
</evidence>
<dbReference type="Gene3D" id="2.60.120.920">
    <property type="match status" value="1"/>
</dbReference>
<reference evidence="2" key="3">
    <citation type="submission" date="2025-09" db="UniProtKB">
        <authorList>
            <consortium name="Ensembl"/>
        </authorList>
    </citation>
    <scope>IDENTIFICATION</scope>
</reference>
<dbReference type="InterPro" id="IPR006574">
    <property type="entry name" value="PRY"/>
</dbReference>
<dbReference type="PROSITE" id="PS50188">
    <property type="entry name" value="B302_SPRY"/>
    <property type="match status" value="1"/>
</dbReference>
<dbReference type="Proteomes" id="UP000694402">
    <property type="component" value="Unassembled WGS sequence"/>
</dbReference>
<dbReference type="InterPro" id="IPR003877">
    <property type="entry name" value="SPRY_dom"/>
</dbReference>
<organism evidence="2 3">
    <name type="scientific">Oncorhynchus tshawytscha</name>
    <name type="common">Chinook salmon</name>
    <name type="synonym">Salmo tshawytscha</name>
    <dbReference type="NCBI Taxonomy" id="74940"/>
    <lineage>
        <taxon>Eukaryota</taxon>
        <taxon>Metazoa</taxon>
        <taxon>Chordata</taxon>
        <taxon>Craniata</taxon>
        <taxon>Vertebrata</taxon>
        <taxon>Euteleostomi</taxon>
        <taxon>Actinopterygii</taxon>
        <taxon>Neopterygii</taxon>
        <taxon>Teleostei</taxon>
        <taxon>Protacanthopterygii</taxon>
        <taxon>Salmoniformes</taxon>
        <taxon>Salmonidae</taxon>
        <taxon>Salmoninae</taxon>
        <taxon>Oncorhynchus</taxon>
    </lineage>
</organism>
<proteinExistence type="predicted"/>